<dbReference type="Pfam" id="PF00076">
    <property type="entry name" value="RRM_1"/>
    <property type="match status" value="1"/>
</dbReference>
<evidence type="ECO:0000256" key="1">
    <source>
        <dbReference type="ARBA" id="ARBA00022884"/>
    </source>
</evidence>
<name>A0A7J6RF27_PEROL</name>
<organism evidence="4 5">
    <name type="scientific">Perkinsus olseni</name>
    <name type="common">Perkinsus atlanticus</name>
    <dbReference type="NCBI Taxonomy" id="32597"/>
    <lineage>
        <taxon>Eukaryota</taxon>
        <taxon>Sar</taxon>
        <taxon>Alveolata</taxon>
        <taxon>Perkinsozoa</taxon>
        <taxon>Perkinsea</taxon>
        <taxon>Perkinsida</taxon>
        <taxon>Perkinsidae</taxon>
        <taxon>Perkinsus</taxon>
    </lineage>
</organism>
<dbReference type="GO" id="GO:0003723">
    <property type="term" value="F:RNA binding"/>
    <property type="evidence" value="ECO:0007669"/>
    <property type="project" value="UniProtKB-UniRule"/>
</dbReference>
<comment type="caution">
    <text evidence="4">The sequence shown here is derived from an EMBL/GenBank/DDBJ whole genome shotgun (WGS) entry which is preliminary data.</text>
</comment>
<dbReference type="InterPro" id="IPR035979">
    <property type="entry name" value="RBD_domain_sf"/>
</dbReference>
<dbReference type="AlphaFoldDB" id="A0A7J6RF27"/>
<evidence type="ECO:0000256" key="2">
    <source>
        <dbReference type="PROSITE-ProRule" id="PRU00176"/>
    </source>
</evidence>
<protein>
    <recommendedName>
        <fullName evidence="3">RRM domain-containing protein</fullName>
    </recommendedName>
</protein>
<reference evidence="4 5" key="1">
    <citation type="submission" date="2020-04" db="EMBL/GenBank/DDBJ databases">
        <title>Perkinsus olseni comparative genomics.</title>
        <authorList>
            <person name="Bogema D.R."/>
        </authorList>
    </citation>
    <scope>NUCLEOTIDE SEQUENCE [LARGE SCALE GENOMIC DNA]</scope>
    <source>
        <strain evidence="4">ATCC PRA-205</strain>
    </source>
</reference>
<dbReference type="InterPro" id="IPR000504">
    <property type="entry name" value="RRM_dom"/>
</dbReference>
<dbReference type="Proteomes" id="UP000574390">
    <property type="component" value="Unassembled WGS sequence"/>
</dbReference>
<keyword evidence="1 2" id="KW-0694">RNA-binding</keyword>
<dbReference type="SUPFAM" id="SSF54928">
    <property type="entry name" value="RNA-binding domain, RBD"/>
    <property type="match status" value="1"/>
</dbReference>
<evidence type="ECO:0000259" key="3">
    <source>
        <dbReference type="PROSITE" id="PS50102"/>
    </source>
</evidence>
<dbReference type="Gene3D" id="3.30.70.330">
    <property type="match status" value="1"/>
</dbReference>
<dbReference type="EMBL" id="JABANM010023211">
    <property type="protein sequence ID" value="KAF4718270.1"/>
    <property type="molecule type" value="Genomic_DNA"/>
</dbReference>
<evidence type="ECO:0000313" key="5">
    <source>
        <dbReference type="Proteomes" id="UP000574390"/>
    </source>
</evidence>
<accession>A0A7J6RF27</accession>
<dbReference type="SMART" id="SM00360">
    <property type="entry name" value="RRM"/>
    <property type="match status" value="1"/>
</dbReference>
<evidence type="ECO:0000313" key="4">
    <source>
        <dbReference type="EMBL" id="KAF4718270.1"/>
    </source>
</evidence>
<proteinExistence type="predicted"/>
<dbReference type="PROSITE" id="PS50102">
    <property type="entry name" value="RRM"/>
    <property type="match status" value="1"/>
</dbReference>
<gene>
    <name evidence="4" type="ORF">FOZ62_017825</name>
</gene>
<feature type="domain" description="RRM" evidence="3">
    <location>
        <begin position="17"/>
        <end position="95"/>
    </location>
</feature>
<dbReference type="PANTHER" id="PTHR48027">
    <property type="entry name" value="HETEROGENEOUS NUCLEAR RIBONUCLEOPROTEIN 87F-RELATED"/>
    <property type="match status" value="1"/>
</dbReference>
<dbReference type="InterPro" id="IPR012677">
    <property type="entry name" value="Nucleotide-bd_a/b_plait_sf"/>
</dbReference>
<sequence length="112" mass="11815">MPPPSSPFNDGSGYNPCKLFIGGIPSDMDQVRLDQFFCRYGNIVDSVVMKDRITGRPRGFAYVTYSTPEEAQAAMDAGDANVLDGKWVDVKIATRGSSAPGSASSPSGPPPG</sequence>
<dbReference type="InterPro" id="IPR052462">
    <property type="entry name" value="SLIRP/GR-RBP-like"/>
</dbReference>